<evidence type="ECO:0000259" key="3">
    <source>
        <dbReference type="Pfam" id="PF12969"/>
    </source>
</evidence>
<evidence type="ECO:0000313" key="4">
    <source>
        <dbReference type="EMBL" id="SNR69342.1"/>
    </source>
</evidence>
<evidence type="ECO:0000313" key="5">
    <source>
        <dbReference type="Proteomes" id="UP000198310"/>
    </source>
</evidence>
<reference evidence="5" key="1">
    <citation type="submission" date="2017-06" db="EMBL/GenBank/DDBJ databases">
        <authorList>
            <person name="Varghese N."/>
            <person name="Submissions S."/>
        </authorList>
    </citation>
    <scope>NUCLEOTIDE SEQUENCE [LARGE SCALE GENOMIC DNA]</scope>
    <source>
        <strain evidence="5">DSM 28041</strain>
    </source>
</reference>
<evidence type="ECO:0000256" key="1">
    <source>
        <dbReference type="SAM" id="SignalP"/>
    </source>
</evidence>
<accession>A0A238YEF1</accession>
<evidence type="ECO:0000259" key="2">
    <source>
        <dbReference type="Pfam" id="PF01841"/>
    </source>
</evidence>
<dbReference type="AlphaFoldDB" id="A0A238YEF1"/>
<feature type="domain" description="DUF3857" evidence="3">
    <location>
        <begin position="73"/>
        <end position="225"/>
    </location>
</feature>
<dbReference type="Proteomes" id="UP000198310">
    <property type="component" value="Unassembled WGS sequence"/>
</dbReference>
<gene>
    <name evidence="4" type="ORF">SAMN06269173_105169</name>
</gene>
<dbReference type="EMBL" id="FZNS01000005">
    <property type="protein sequence ID" value="SNR69342.1"/>
    <property type="molecule type" value="Genomic_DNA"/>
</dbReference>
<dbReference type="InterPro" id="IPR002931">
    <property type="entry name" value="Transglutaminase-like"/>
</dbReference>
<dbReference type="RefSeq" id="WP_089333020.1">
    <property type="nucleotide sequence ID" value="NZ_FZNS01000005.1"/>
</dbReference>
<name>A0A238YEF1_9BACT</name>
<sequence length="684" mass="76868">MIKNIPSRLVLTGLLLGVATTAARAQAPDPIKFGKIDEKDLSEANFVADSAAEAVVLCDYGRSRFDVGSDDFKVVFERVARIKILKKSGYDHATISVPLYHKNGKEEKLTNLRGLTYNVVNGQVVKDKLEGDAIFKEESGPNWTVRKFTLPNVRKGSVIEFTYTVNSDFIFNFQDWTFQSDIPVRWSEYRASIPEYFDYKMLLQGYEPLAVQERTEGMGQYSVRWAPTITPGLNGGRESGGSASLTPRVTNYRWAMKDVVPLREEPYMTTTADYVSHIDFELAGITRPGQPYKSVIDSWEKINSELIQDENFGGQLSKGSFLKAEMATLKTKYPDPAARAAAVHQFVRQAVKYNGRAGVYSSVPIRRVYEQKTGTAADVNLLLIALLREAGLTAHPVLLSTRDHGRANEMLPLLSNFNYVVGMVTLGENQELYVDATEELAPCGMLPYRCLNGQGRLVTAKDADARWVPLASASKRQQMYRQIQLVLDEKGGIAGTVRQEYGGYRALSQRDRLRTLGEKKYIEELLADHDGWSIPKYTFQQRDALHQPLLLEYEFTSAGAEAPASTLYINPMRQFGMDKNPFLHEDRRFPVDFGALLDETVIMNITVPTGYELEETPKSGIVDLPNGGGRFLYSVQPTPGKIQITSRLNLLKPVYSAEEYVYLREFFNQLLTKQGEQLVLKKKS</sequence>
<dbReference type="SUPFAM" id="SSF54001">
    <property type="entry name" value="Cysteine proteinases"/>
    <property type="match status" value="1"/>
</dbReference>
<keyword evidence="5" id="KW-1185">Reference proteome</keyword>
<dbReference type="InterPro" id="IPR024618">
    <property type="entry name" value="DUF3857"/>
</dbReference>
<organism evidence="4 5">
    <name type="scientific">Hymenobacter mucosus</name>
    <dbReference type="NCBI Taxonomy" id="1411120"/>
    <lineage>
        <taxon>Bacteria</taxon>
        <taxon>Pseudomonadati</taxon>
        <taxon>Bacteroidota</taxon>
        <taxon>Cytophagia</taxon>
        <taxon>Cytophagales</taxon>
        <taxon>Hymenobacteraceae</taxon>
        <taxon>Hymenobacter</taxon>
    </lineage>
</organism>
<dbReference type="Gene3D" id="3.10.620.30">
    <property type="match status" value="1"/>
</dbReference>
<dbReference type="Gene3D" id="2.60.120.1130">
    <property type="match status" value="1"/>
</dbReference>
<dbReference type="InterPro" id="IPR038765">
    <property type="entry name" value="Papain-like_cys_pep_sf"/>
</dbReference>
<proteinExistence type="predicted"/>
<protein>
    <submittedName>
        <fullName evidence="4">Transglutaminase-like superfamily protein</fullName>
    </submittedName>
</protein>
<feature type="chain" id="PRO_5013257894" evidence="1">
    <location>
        <begin position="26"/>
        <end position="684"/>
    </location>
</feature>
<feature type="domain" description="Transglutaminase-like" evidence="2">
    <location>
        <begin position="332"/>
        <end position="404"/>
    </location>
</feature>
<dbReference type="Pfam" id="PF01841">
    <property type="entry name" value="Transglut_core"/>
    <property type="match status" value="1"/>
</dbReference>
<dbReference type="Gene3D" id="2.60.40.3140">
    <property type="match status" value="1"/>
</dbReference>
<keyword evidence="1" id="KW-0732">Signal</keyword>
<feature type="signal peptide" evidence="1">
    <location>
        <begin position="1"/>
        <end position="25"/>
    </location>
</feature>
<dbReference type="Pfam" id="PF12969">
    <property type="entry name" value="DUF3857"/>
    <property type="match status" value="1"/>
</dbReference>